<evidence type="ECO:0008006" key="3">
    <source>
        <dbReference type="Google" id="ProtNLM"/>
    </source>
</evidence>
<dbReference type="Proteomes" id="UP001501758">
    <property type="component" value="Unassembled WGS sequence"/>
</dbReference>
<keyword evidence="2" id="KW-1185">Reference proteome</keyword>
<dbReference type="InterPro" id="IPR002481">
    <property type="entry name" value="FUR"/>
</dbReference>
<protein>
    <recommendedName>
        <fullName evidence="3">Transcriptional regulator</fullName>
    </recommendedName>
</protein>
<evidence type="ECO:0000313" key="1">
    <source>
        <dbReference type="EMBL" id="GAA0718420.1"/>
    </source>
</evidence>
<organism evidence="1 2">
    <name type="scientific">Aquimarina litoralis</name>
    <dbReference type="NCBI Taxonomy" id="584605"/>
    <lineage>
        <taxon>Bacteria</taxon>
        <taxon>Pseudomonadati</taxon>
        <taxon>Bacteroidota</taxon>
        <taxon>Flavobacteriia</taxon>
        <taxon>Flavobacteriales</taxon>
        <taxon>Flavobacteriaceae</taxon>
        <taxon>Aquimarina</taxon>
    </lineage>
</organism>
<dbReference type="Pfam" id="PF01475">
    <property type="entry name" value="FUR"/>
    <property type="match status" value="1"/>
</dbReference>
<dbReference type="Gene3D" id="1.10.10.10">
    <property type="entry name" value="Winged helix-like DNA-binding domain superfamily/Winged helix DNA-binding domain"/>
    <property type="match status" value="1"/>
</dbReference>
<proteinExistence type="predicted"/>
<name>A0ABN1IPN6_9FLAO</name>
<dbReference type="InterPro" id="IPR036388">
    <property type="entry name" value="WH-like_DNA-bd_sf"/>
</dbReference>
<dbReference type="SUPFAM" id="SSF46785">
    <property type="entry name" value="Winged helix' DNA-binding domain"/>
    <property type="match status" value="1"/>
</dbReference>
<gene>
    <name evidence="1" type="ORF">GCM10009430_16530</name>
</gene>
<accession>A0ABN1IPN6</accession>
<comment type="caution">
    <text evidence="1">The sequence shown here is derived from an EMBL/GenBank/DDBJ whole genome shotgun (WGS) entry which is preliminary data.</text>
</comment>
<dbReference type="InterPro" id="IPR036390">
    <property type="entry name" value="WH_DNA-bd_sf"/>
</dbReference>
<sequence>MGVVRKTKSVNTMLQAFEQCDTAISTVSLVERFKGHMNKTTVYRILDRLETEGTLHSFIGKDGLRWYAISHCSHTNPTDIHPHFQCSECGKTECLPISISIPEVYKYNVESAALLLTGKCKNCIS</sequence>
<dbReference type="EMBL" id="BAAAGE010000001">
    <property type="protein sequence ID" value="GAA0718420.1"/>
    <property type="molecule type" value="Genomic_DNA"/>
</dbReference>
<evidence type="ECO:0000313" key="2">
    <source>
        <dbReference type="Proteomes" id="UP001501758"/>
    </source>
</evidence>
<reference evidence="2" key="1">
    <citation type="journal article" date="2019" name="Int. J. Syst. Evol. Microbiol.">
        <title>The Global Catalogue of Microorganisms (GCM) 10K type strain sequencing project: providing services to taxonomists for standard genome sequencing and annotation.</title>
        <authorList>
            <consortium name="The Broad Institute Genomics Platform"/>
            <consortium name="The Broad Institute Genome Sequencing Center for Infectious Disease"/>
            <person name="Wu L."/>
            <person name="Ma J."/>
        </authorList>
    </citation>
    <scope>NUCLEOTIDE SEQUENCE [LARGE SCALE GENOMIC DNA]</scope>
    <source>
        <strain evidence="2">JCM 15974</strain>
    </source>
</reference>